<comment type="caution">
    <text evidence="4">The sequence shown here is derived from an EMBL/GenBank/DDBJ whole genome shotgun (WGS) entry which is preliminary data.</text>
</comment>
<dbReference type="GO" id="GO:0004674">
    <property type="term" value="F:protein serine/threonine kinase activity"/>
    <property type="evidence" value="ECO:0007669"/>
    <property type="project" value="UniProtKB-EC"/>
</dbReference>
<dbReference type="InterPro" id="IPR011009">
    <property type="entry name" value="Kinase-like_dom_sf"/>
</dbReference>
<dbReference type="InterPro" id="IPR050235">
    <property type="entry name" value="CK1_Ser-Thr_kinase"/>
</dbReference>
<dbReference type="Proteomes" id="UP001209878">
    <property type="component" value="Unassembled WGS sequence"/>
</dbReference>
<feature type="region of interest" description="Disordered" evidence="2">
    <location>
        <begin position="1"/>
        <end position="25"/>
    </location>
</feature>
<feature type="compositionally biased region" description="Basic and acidic residues" evidence="2">
    <location>
        <begin position="330"/>
        <end position="344"/>
    </location>
</feature>
<protein>
    <recommendedName>
        <fullName evidence="1">non-specific serine/threonine protein kinase</fullName>
        <ecNumber evidence="1">2.7.11.1</ecNumber>
    </recommendedName>
</protein>
<dbReference type="PROSITE" id="PS50011">
    <property type="entry name" value="PROTEIN_KINASE_DOM"/>
    <property type="match status" value="1"/>
</dbReference>
<organism evidence="4 5">
    <name type="scientific">Ridgeia piscesae</name>
    <name type="common">Tubeworm</name>
    <dbReference type="NCBI Taxonomy" id="27915"/>
    <lineage>
        <taxon>Eukaryota</taxon>
        <taxon>Metazoa</taxon>
        <taxon>Spiralia</taxon>
        <taxon>Lophotrochozoa</taxon>
        <taxon>Annelida</taxon>
        <taxon>Polychaeta</taxon>
        <taxon>Sedentaria</taxon>
        <taxon>Canalipalpata</taxon>
        <taxon>Sabellida</taxon>
        <taxon>Siboglinidae</taxon>
        <taxon>Ridgeia</taxon>
    </lineage>
</organism>
<evidence type="ECO:0000259" key="3">
    <source>
        <dbReference type="PROSITE" id="PS50011"/>
    </source>
</evidence>
<dbReference type="AlphaFoldDB" id="A0AAD9JVC5"/>
<dbReference type="GO" id="GO:0005524">
    <property type="term" value="F:ATP binding"/>
    <property type="evidence" value="ECO:0007669"/>
    <property type="project" value="InterPro"/>
</dbReference>
<evidence type="ECO:0000313" key="5">
    <source>
        <dbReference type="Proteomes" id="UP001209878"/>
    </source>
</evidence>
<evidence type="ECO:0000313" key="4">
    <source>
        <dbReference type="EMBL" id="KAK2160129.1"/>
    </source>
</evidence>
<sequence>MAAGVPTVPTVPVPTDDDEVRDPAPQSDFVIGRGIKTRVLEKINYGSFGSIHRGILLETNEEVAVKLEALKRNKHVQVLLGEGNILRHLEGGPGIPIVHWFGMYEPHYNGLVMEYLGPNLQELFAYCHRKFSIKTILLLFDQVVDIFRYVHGKGYVYRDVKPDNFVIGRGSKADELFIIDFGLAKKLPTGMMLGSRFPSCRPPSPGCSNIGTPRYSSIRAHDTSDLGPSDDLEAFAYVCVYLFRGSLPWQGLRFEDPLEKRARIKQLKVEMTTCQGMPDEFSAYLQYVRSGAPANMPDHVHIKHMFQKLAAKSGIEYDFRFDWVTQKEETGEDCESRGHTDHGHGSTSPC</sequence>
<accession>A0AAD9JVC5</accession>
<name>A0AAD9JVC5_RIDPI</name>
<dbReference type="Pfam" id="PF00069">
    <property type="entry name" value="Pkinase"/>
    <property type="match status" value="1"/>
</dbReference>
<proteinExistence type="predicted"/>
<dbReference type="SMART" id="SM00220">
    <property type="entry name" value="S_TKc"/>
    <property type="match status" value="1"/>
</dbReference>
<gene>
    <name evidence="4" type="ORF">NP493_1667g00046</name>
</gene>
<feature type="domain" description="Protein kinase" evidence="3">
    <location>
        <begin position="37"/>
        <end position="307"/>
    </location>
</feature>
<dbReference type="InterPro" id="IPR008271">
    <property type="entry name" value="Ser/Thr_kinase_AS"/>
</dbReference>
<evidence type="ECO:0000256" key="1">
    <source>
        <dbReference type="ARBA" id="ARBA00012513"/>
    </source>
</evidence>
<dbReference type="PROSITE" id="PS00108">
    <property type="entry name" value="PROTEIN_KINASE_ST"/>
    <property type="match status" value="1"/>
</dbReference>
<feature type="compositionally biased region" description="Low complexity" evidence="2">
    <location>
        <begin position="1"/>
        <end position="14"/>
    </location>
</feature>
<evidence type="ECO:0000256" key="2">
    <source>
        <dbReference type="SAM" id="MobiDB-lite"/>
    </source>
</evidence>
<dbReference type="InterPro" id="IPR000719">
    <property type="entry name" value="Prot_kinase_dom"/>
</dbReference>
<keyword evidence="5" id="KW-1185">Reference proteome</keyword>
<dbReference type="PANTHER" id="PTHR11909">
    <property type="entry name" value="CASEIN KINASE-RELATED"/>
    <property type="match status" value="1"/>
</dbReference>
<dbReference type="Gene3D" id="1.10.510.10">
    <property type="entry name" value="Transferase(Phosphotransferase) domain 1"/>
    <property type="match status" value="1"/>
</dbReference>
<dbReference type="EC" id="2.7.11.1" evidence="1"/>
<feature type="region of interest" description="Disordered" evidence="2">
    <location>
        <begin position="330"/>
        <end position="350"/>
    </location>
</feature>
<dbReference type="EMBL" id="JAODUO010001667">
    <property type="protein sequence ID" value="KAK2160129.1"/>
    <property type="molecule type" value="Genomic_DNA"/>
</dbReference>
<dbReference type="SUPFAM" id="SSF56112">
    <property type="entry name" value="Protein kinase-like (PK-like)"/>
    <property type="match status" value="1"/>
</dbReference>
<reference evidence="4" key="1">
    <citation type="journal article" date="2023" name="Mol. Biol. Evol.">
        <title>Third-Generation Sequencing Reveals the Adaptive Role of the Epigenome in Three Deep-Sea Polychaetes.</title>
        <authorList>
            <person name="Perez M."/>
            <person name="Aroh O."/>
            <person name="Sun Y."/>
            <person name="Lan Y."/>
            <person name="Juniper S.K."/>
            <person name="Young C.R."/>
            <person name="Angers B."/>
            <person name="Qian P.Y."/>
        </authorList>
    </citation>
    <scope>NUCLEOTIDE SEQUENCE</scope>
    <source>
        <strain evidence="4">R07B-5</strain>
    </source>
</reference>